<evidence type="ECO:0000256" key="1">
    <source>
        <dbReference type="ARBA" id="ARBA00022614"/>
    </source>
</evidence>
<feature type="compositionally biased region" description="Polar residues" evidence="5">
    <location>
        <begin position="1"/>
        <end position="10"/>
    </location>
</feature>
<dbReference type="FunFam" id="3.40.50.10140:FF:000007">
    <property type="entry name" value="Disease resistance protein (TIR-NBS-LRR class)"/>
    <property type="match status" value="1"/>
</dbReference>
<dbReference type="InterPro" id="IPR002182">
    <property type="entry name" value="NB-ARC"/>
</dbReference>
<keyword evidence="1" id="KW-0433">Leucine-rich repeat</keyword>
<dbReference type="PROSITE" id="PS51450">
    <property type="entry name" value="LRR"/>
    <property type="match status" value="1"/>
</dbReference>
<dbReference type="InterPro" id="IPR001611">
    <property type="entry name" value="Leu-rich_rpt"/>
</dbReference>
<dbReference type="EMBL" id="CM031840">
    <property type="protein sequence ID" value="KAG6671647.1"/>
    <property type="molecule type" value="Genomic_DNA"/>
</dbReference>
<gene>
    <name evidence="7" type="ORF">I3842_16G014000</name>
</gene>
<dbReference type="InterPro" id="IPR000157">
    <property type="entry name" value="TIR_dom"/>
</dbReference>
<evidence type="ECO:0000256" key="4">
    <source>
        <dbReference type="ARBA" id="ARBA00023027"/>
    </source>
</evidence>
<proteinExistence type="predicted"/>
<feature type="region of interest" description="Disordered" evidence="5">
    <location>
        <begin position="1"/>
        <end position="21"/>
    </location>
</feature>
<dbReference type="SMART" id="SM00382">
    <property type="entry name" value="AAA"/>
    <property type="match status" value="1"/>
</dbReference>
<organism evidence="7 8">
    <name type="scientific">Carya illinoinensis</name>
    <name type="common">Pecan</name>
    <dbReference type="NCBI Taxonomy" id="32201"/>
    <lineage>
        <taxon>Eukaryota</taxon>
        <taxon>Viridiplantae</taxon>
        <taxon>Streptophyta</taxon>
        <taxon>Embryophyta</taxon>
        <taxon>Tracheophyta</taxon>
        <taxon>Spermatophyta</taxon>
        <taxon>Magnoliopsida</taxon>
        <taxon>eudicotyledons</taxon>
        <taxon>Gunneridae</taxon>
        <taxon>Pentapetalae</taxon>
        <taxon>rosids</taxon>
        <taxon>fabids</taxon>
        <taxon>Fagales</taxon>
        <taxon>Juglandaceae</taxon>
        <taxon>Carya</taxon>
    </lineage>
</organism>
<dbReference type="Pfam" id="PF23282">
    <property type="entry name" value="WHD_ROQ1"/>
    <property type="match status" value="1"/>
</dbReference>
<dbReference type="AlphaFoldDB" id="A0A921ZZG0"/>
<protein>
    <recommendedName>
        <fullName evidence="6">TIR domain-containing protein</fullName>
    </recommendedName>
</protein>
<dbReference type="Pfam" id="PF01582">
    <property type="entry name" value="TIR"/>
    <property type="match status" value="1"/>
</dbReference>
<sequence length="1168" mass="132854">MASTSNVQKLPSSSDLSSPISESPWEYEVFLSFRGEDTRYTFTERLYEALVEKGIVTFKDDEDLEIGKPISPELICAIKKSRMAVVVLSRNYASSTWCLQELVEIDKCVKESGMKIFPILYHVDPSNVRHQRETFADAFVEHDKRYKDNMEKARGWRDALTKVANHSVYSLKDGSESMHIQTIVGKISRDLDGTLSGVDEDSLVGMYSRVEKIKLHLDMTLNDVRFIGICGMSGMGKTTLAQAVFKRIRSQFQASSFLNNVRMEHEKHGLATLQQQLLIDMNLKSEKDKAYACTGIDETIKRLRYKKVLLVLDDVDNIVQLKTLAGNHNWFGSGSRIIITTKDRHLLKIHGVQNVYMAEKLNECDALQLFCQEAFHKPHCEKGLLDLCEGFISYANGHPLALTVLGSSLLGKERKVWESAWDRLKEFPDKGIQNTLQISFDALRDTEKKLFLDIACFFNGEEQKRVVDILEGSGCYPEIDMENLIDKSLVTILERKLWIHDLLQRMGWEIIRCQSPQNPGERSRLWLCDDVFKVLMDNTGTASVEGMMLNSYPHQQECLKPEAFSLMTNLRLLRIYNVHLPLGLSYLSNELHLMEWYEYPLRSIPRGFQPVKLVELIMPRSRFERLPMGFTNFKRLKVIDLSDSRNLILTPDFTGFPNLEKLILQGCTRLEKVDPSVGALERLILLNLRDCKCLCSFPHEINLKSLEILILSGCSRLKNFPEIGQNMICLSKLYLDGTAIEELPSSIEHLTNLALLNLRDCKSFLSFPRVLFILASLKSLILSGCRCQPTKSGHPLGLSPILSPIDVRLNFAQLISFSVLYYLILPNTYLRILTCVALILWTHFLCVARQHESKPINLLLPRSISGLSSVVSLDLSDCNLLDGAFPDDLSCLSSLQSLNLSRNDFICLPNSISQLSKLKFLCLDNCTKLKSLQNLPISTQLVMARECTSLDNYSGQVVVWTSGEAGFTFINCLSLADDEECKVGEAYLLDSQVRPLWQRYMEEKIHQSQGLQSILPQTEIPKWFNHRKDGSSVLIRIPSDLYENISWKGIVLCAIFVVHKDLSNISPSQDPYFHKFRLRLDVDGGLVDCPLVFDVPKARFHAGSFGLWVYLSHERFRDNLDERNCISPSITTHSPDVEIKACGARILYDIDMAEFVQNLSEKNSWNVI</sequence>
<keyword evidence="2" id="KW-0677">Repeat</keyword>
<evidence type="ECO:0000256" key="3">
    <source>
        <dbReference type="ARBA" id="ARBA00022821"/>
    </source>
</evidence>
<dbReference type="Proteomes" id="UP000811246">
    <property type="component" value="Chromosome 16"/>
</dbReference>
<dbReference type="InterPro" id="IPR058192">
    <property type="entry name" value="WHD_ROQ1-like"/>
</dbReference>
<dbReference type="InterPro" id="IPR045344">
    <property type="entry name" value="C-JID"/>
</dbReference>
<reference evidence="7" key="1">
    <citation type="submission" date="2021-01" db="EMBL/GenBank/DDBJ databases">
        <authorList>
            <person name="Lovell J.T."/>
            <person name="Bentley N."/>
            <person name="Bhattarai G."/>
            <person name="Jenkins J.W."/>
            <person name="Sreedasyam A."/>
            <person name="Alarcon Y."/>
            <person name="Bock C."/>
            <person name="Boston L."/>
            <person name="Carlson J."/>
            <person name="Cervantes K."/>
            <person name="Clermont K."/>
            <person name="Krom N."/>
            <person name="Kubenka K."/>
            <person name="Mamidi S."/>
            <person name="Mattison C."/>
            <person name="Monteros M."/>
            <person name="Pisani C."/>
            <person name="Plott C."/>
            <person name="Rajasekar S."/>
            <person name="Rhein H.S."/>
            <person name="Rohla C."/>
            <person name="Song M."/>
            <person name="Hilaire R.S."/>
            <person name="Shu S."/>
            <person name="Wells L."/>
            <person name="Wang X."/>
            <person name="Webber J."/>
            <person name="Heerema R.J."/>
            <person name="Klein P."/>
            <person name="Conner P."/>
            <person name="Grauke L."/>
            <person name="Grimwood J."/>
            <person name="Schmutz J."/>
            <person name="Randall J.J."/>
        </authorList>
    </citation>
    <scope>NUCLEOTIDE SEQUENCE</scope>
    <source>
        <tissue evidence="7">Leaf</tissue>
    </source>
</reference>
<dbReference type="PROSITE" id="PS50104">
    <property type="entry name" value="TIR"/>
    <property type="match status" value="1"/>
</dbReference>
<evidence type="ECO:0000256" key="2">
    <source>
        <dbReference type="ARBA" id="ARBA00022737"/>
    </source>
</evidence>
<dbReference type="InterPro" id="IPR003593">
    <property type="entry name" value="AAA+_ATPase"/>
</dbReference>
<accession>A0A921ZZG0</accession>
<evidence type="ECO:0000313" key="7">
    <source>
        <dbReference type="EMBL" id="KAG6671647.1"/>
    </source>
</evidence>
<dbReference type="Pfam" id="PF20160">
    <property type="entry name" value="C-JID"/>
    <property type="match status" value="1"/>
</dbReference>
<name>A0A921ZZG0_CARIL</name>
<feature type="compositionally biased region" description="Low complexity" evidence="5">
    <location>
        <begin position="11"/>
        <end position="21"/>
    </location>
</feature>
<comment type="caution">
    <text evidence="7">The sequence shown here is derived from an EMBL/GenBank/DDBJ whole genome shotgun (WGS) entry which is preliminary data.</text>
</comment>
<dbReference type="GO" id="GO:0006952">
    <property type="term" value="P:defense response"/>
    <property type="evidence" value="ECO:0007669"/>
    <property type="project" value="InterPro"/>
</dbReference>
<keyword evidence="3" id="KW-0611">Plant defense</keyword>
<dbReference type="Pfam" id="PF00931">
    <property type="entry name" value="NB-ARC"/>
    <property type="match status" value="1"/>
</dbReference>
<evidence type="ECO:0000259" key="6">
    <source>
        <dbReference type="PROSITE" id="PS50104"/>
    </source>
</evidence>
<dbReference type="GO" id="GO:0007165">
    <property type="term" value="P:signal transduction"/>
    <property type="evidence" value="ECO:0007669"/>
    <property type="project" value="InterPro"/>
</dbReference>
<evidence type="ECO:0000256" key="5">
    <source>
        <dbReference type="SAM" id="MobiDB-lite"/>
    </source>
</evidence>
<dbReference type="GO" id="GO:0043531">
    <property type="term" value="F:ADP binding"/>
    <property type="evidence" value="ECO:0007669"/>
    <property type="project" value="InterPro"/>
</dbReference>
<evidence type="ECO:0000313" key="8">
    <source>
        <dbReference type="Proteomes" id="UP000811246"/>
    </source>
</evidence>
<dbReference type="PANTHER" id="PTHR11017">
    <property type="entry name" value="LEUCINE-RICH REPEAT-CONTAINING PROTEIN"/>
    <property type="match status" value="1"/>
</dbReference>
<dbReference type="InterPro" id="IPR044974">
    <property type="entry name" value="Disease_R_plants"/>
</dbReference>
<feature type="domain" description="TIR" evidence="6">
    <location>
        <begin position="25"/>
        <end position="195"/>
    </location>
</feature>
<dbReference type="InterPro" id="IPR058546">
    <property type="entry name" value="RPS4B/Roq1-like_LRR"/>
</dbReference>
<dbReference type="Pfam" id="PF23286">
    <property type="entry name" value="LRR_13"/>
    <property type="match status" value="1"/>
</dbReference>
<dbReference type="PANTHER" id="PTHR11017:SF559">
    <property type="entry name" value="DISEASE RESISTANCE PROTEIN CHL1"/>
    <property type="match status" value="1"/>
</dbReference>
<dbReference type="SMART" id="SM00255">
    <property type="entry name" value="TIR"/>
    <property type="match status" value="1"/>
</dbReference>
<keyword evidence="4" id="KW-0520">NAD</keyword>